<evidence type="ECO:0000313" key="2">
    <source>
        <dbReference type="Proteomes" id="UP001163603"/>
    </source>
</evidence>
<gene>
    <name evidence="1" type="ORF">Pint_04066</name>
</gene>
<protein>
    <submittedName>
        <fullName evidence="1">Uncharacterized protein</fullName>
    </submittedName>
</protein>
<dbReference type="EMBL" id="CM047738">
    <property type="protein sequence ID" value="KAJ0045978.1"/>
    <property type="molecule type" value="Genomic_DNA"/>
</dbReference>
<dbReference type="Proteomes" id="UP001163603">
    <property type="component" value="Chromosome 3"/>
</dbReference>
<proteinExistence type="predicted"/>
<comment type="caution">
    <text evidence="1">The sequence shown here is derived from an EMBL/GenBank/DDBJ whole genome shotgun (WGS) entry which is preliminary data.</text>
</comment>
<accession>A0ACC0Z6K1</accession>
<keyword evidence="2" id="KW-1185">Reference proteome</keyword>
<evidence type="ECO:0000313" key="1">
    <source>
        <dbReference type="EMBL" id="KAJ0045978.1"/>
    </source>
</evidence>
<name>A0ACC0Z6K1_9ROSI</name>
<sequence>MGGSCSCFRQSSGSPRLPEEDFEDQIAETTPSLMDLMKPGWLRTNQDREKNMQLNPREYPQLNKVAGERTLEDLLLASPRLNKYCSNNGAGENYVLRKNSSNKVHPSLYGDSFEQEKVP</sequence>
<organism evidence="1 2">
    <name type="scientific">Pistacia integerrima</name>
    <dbReference type="NCBI Taxonomy" id="434235"/>
    <lineage>
        <taxon>Eukaryota</taxon>
        <taxon>Viridiplantae</taxon>
        <taxon>Streptophyta</taxon>
        <taxon>Embryophyta</taxon>
        <taxon>Tracheophyta</taxon>
        <taxon>Spermatophyta</taxon>
        <taxon>Magnoliopsida</taxon>
        <taxon>eudicotyledons</taxon>
        <taxon>Gunneridae</taxon>
        <taxon>Pentapetalae</taxon>
        <taxon>rosids</taxon>
        <taxon>malvids</taxon>
        <taxon>Sapindales</taxon>
        <taxon>Anacardiaceae</taxon>
        <taxon>Pistacia</taxon>
    </lineage>
</organism>
<reference evidence="2" key="1">
    <citation type="journal article" date="2023" name="G3 (Bethesda)">
        <title>Genome assembly and association tests identify interacting loci associated with vigor, precocity, and sex in interspecific pistachio rootstocks.</title>
        <authorList>
            <person name="Palmer W."/>
            <person name="Jacygrad E."/>
            <person name="Sagayaradj S."/>
            <person name="Cavanaugh K."/>
            <person name="Han R."/>
            <person name="Bertier L."/>
            <person name="Beede B."/>
            <person name="Kafkas S."/>
            <person name="Golino D."/>
            <person name="Preece J."/>
            <person name="Michelmore R."/>
        </authorList>
    </citation>
    <scope>NUCLEOTIDE SEQUENCE [LARGE SCALE GENOMIC DNA]</scope>
</reference>